<accession>A0A8S4D055</accession>
<evidence type="ECO:0000313" key="2">
    <source>
        <dbReference type="Proteomes" id="UP000653454"/>
    </source>
</evidence>
<evidence type="ECO:0000313" key="1">
    <source>
        <dbReference type="EMBL" id="CAG9090174.1"/>
    </source>
</evidence>
<proteinExistence type="predicted"/>
<dbReference type="Proteomes" id="UP000653454">
    <property type="component" value="Unassembled WGS sequence"/>
</dbReference>
<comment type="caution">
    <text evidence="1">The sequence shown here is derived from an EMBL/GenBank/DDBJ whole genome shotgun (WGS) entry which is preliminary data.</text>
</comment>
<keyword evidence="2" id="KW-1185">Reference proteome</keyword>
<sequence>LHGYSHRVCCASCSTAAGGRCSTSRCRSLIVSCLCSLSCRSVTSRECRTERSWDS</sequence>
<feature type="non-terminal residue" evidence="1">
    <location>
        <position position="55"/>
    </location>
</feature>
<dbReference type="EMBL" id="CAJHNJ030000002">
    <property type="protein sequence ID" value="CAG9090174.1"/>
    <property type="molecule type" value="Genomic_DNA"/>
</dbReference>
<protein>
    <submittedName>
        <fullName evidence="1">(diamondback moth) hypothetical protein</fullName>
    </submittedName>
</protein>
<gene>
    <name evidence="1" type="ORF">PLXY2_LOCUS773</name>
</gene>
<reference evidence="1" key="1">
    <citation type="submission" date="2020-11" db="EMBL/GenBank/DDBJ databases">
        <authorList>
            <person name="Whiteford S."/>
        </authorList>
    </citation>
    <scope>NUCLEOTIDE SEQUENCE</scope>
</reference>
<dbReference type="AlphaFoldDB" id="A0A8S4D055"/>
<organism evidence="1 2">
    <name type="scientific">Plutella xylostella</name>
    <name type="common">Diamondback moth</name>
    <name type="synonym">Plutella maculipennis</name>
    <dbReference type="NCBI Taxonomy" id="51655"/>
    <lineage>
        <taxon>Eukaryota</taxon>
        <taxon>Metazoa</taxon>
        <taxon>Ecdysozoa</taxon>
        <taxon>Arthropoda</taxon>
        <taxon>Hexapoda</taxon>
        <taxon>Insecta</taxon>
        <taxon>Pterygota</taxon>
        <taxon>Neoptera</taxon>
        <taxon>Endopterygota</taxon>
        <taxon>Lepidoptera</taxon>
        <taxon>Glossata</taxon>
        <taxon>Ditrysia</taxon>
        <taxon>Yponomeutoidea</taxon>
        <taxon>Plutellidae</taxon>
        <taxon>Plutella</taxon>
    </lineage>
</organism>
<name>A0A8S4D055_PLUXY</name>
<feature type="non-terminal residue" evidence="1">
    <location>
        <position position="1"/>
    </location>
</feature>